<dbReference type="OrthoDB" id="588949at2759"/>
<name>A0A3B6CBB6_WHEAT</name>
<dbReference type="Gramene" id="TraesRN2B0101156300.1">
    <property type="protein sequence ID" value="TraesRN2B0101156300.1"/>
    <property type="gene ID" value="TraesRN2B0101156300"/>
</dbReference>
<dbReference type="RefSeq" id="XP_044318486.1">
    <property type="nucleotide sequence ID" value="XM_044462551.1"/>
</dbReference>
<dbReference type="AlphaFoldDB" id="A0A3B6CBB6"/>
<protein>
    <submittedName>
        <fullName evidence="1">Uncharacterized protein</fullName>
    </submittedName>
</protein>
<dbReference type="PANTHER" id="PTHR31549:SF209">
    <property type="match status" value="1"/>
</dbReference>
<evidence type="ECO:0000313" key="2">
    <source>
        <dbReference type="Proteomes" id="UP000019116"/>
    </source>
</evidence>
<dbReference type="Gramene" id="TraesCS2B03G1114500.1">
    <property type="protein sequence ID" value="TraesCS2B03G1114500.1.CDS1"/>
    <property type="gene ID" value="TraesCS2B03G1114500"/>
</dbReference>
<dbReference type="OMA" id="WHFVMAS"/>
<dbReference type="Gramene" id="TraesCLE_scaffold_097356_01G000100.1">
    <property type="protein sequence ID" value="TraesCLE_scaffold_097356_01G000100.1"/>
    <property type="gene ID" value="TraesCLE_scaffold_097356_01G000100"/>
</dbReference>
<dbReference type="PANTHER" id="PTHR31549">
    <property type="entry name" value="PROTEIN, PUTATIVE (DUF247)-RELATED-RELATED"/>
    <property type="match status" value="1"/>
</dbReference>
<dbReference type="InterPro" id="IPR004158">
    <property type="entry name" value="DUF247_pln"/>
</dbReference>
<dbReference type="Pfam" id="PF03140">
    <property type="entry name" value="DUF247"/>
    <property type="match status" value="1"/>
</dbReference>
<accession>A0A3B6CBB6</accession>
<dbReference type="Proteomes" id="UP000019116">
    <property type="component" value="Chromosome 2B"/>
</dbReference>
<dbReference type="Gramene" id="TraesPARA_EIv1.0_0513540.1">
    <property type="protein sequence ID" value="TraesPARA_EIv1.0_0513540.1.CDS1"/>
    <property type="gene ID" value="TraesPARA_EIv1.0_0513540"/>
</dbReference>
<keyword evidence="2" id="KW-1185">Reference proteome</keyword>
<proteinExistence type="predicted"/>
<dbReference type="STRING" id="4565.A0A3B6CBB6"/>
<dbReference type="Gramene" id="TraesCS2B02G438000.1">
    <property type="protein sequence ID" value="TraesCS2B02G438000.1.cds1"/>
    <property type="gene ID" value="TraesCS2B02G438000"/>
</dbReference>
<dbReference type="Gramene" id="TraesROB_scaffold_164075_01G000100.1">
    <property type="protein sequence ID" value="TraesROB_scaffold_164075_01G000100.1"/>
    <property type="gene ID" value="TraesROB_scaffold_164075_01G000100"/>
</dbReference>
<dbReference type="GeneID" id="123039347"/>
<organism evidence="1">
    <name type="scientific">Triticum aestivum</name>
    <name type="common">Wheat</name>
    <dbReference type="NCBI Taxonomy" id="4565"/>
    <lineage>
        <taxon>Eukaryota</taxon>
        <taxon>Viridiplantae</taxon>
        <taxon>Streptophyta</taxon>
        <taxon>Embryophyta</taxon>
        <taxon>Tracheophyta</taxon>
        <taxon>Spermatophyta</taxon>
        <taxon>Magnoliopsida</taxon>
        <taxon>Liliopsida</taxon>
        <taxon>Poales</taxon>
        <taxon>Poaceae</taxon>
        <taxon>BOP clade</taxon>
        <taxon>Pooideae</taxon>
        <taxon>Triticodae</taxon>
        <taxon>Triticeae</taxon>
        <taxon>Triticinae</taxon>
        <taxon>Triticum</taxon>
    </lineage>
</organism>
<sequence>MQQVPWEYQLAVADYWKGRPAAMEPAATAWVPGLPLELTVAAPAASHGDLAVSSSGQQHQHQLVMVESTTDHHHQYEWSGPVEAFEEAAQAFEDKLGRTETKIHLFPASMVDLAERYAASRTVSIGPYHHGRSPAVLQMESTKHVASWHFVRASGRPVEELYSAVCAVADEARGCYDEGRVRGLADDDFKPMMFFDGCFLLQYLLYACTYGDDNDDDEGMAVDQALRSAFSSDNDRIFSDVVLLENQLPWVVVETLMSFLPAPGLDLPKLVGRVKGSLQARQALDEKPPAWDSSYTPPHLLGLLRYYIVGTGTKLSPESSRGLSEKAEKVSISVSAVELAEMGIQLTATKTGAELKEMGVKKGLLSGELFLAPLSLDDANAWFLVNMAALELCTTPDFSEADDERSTVCSYLCLLGMVTDRVEDVQQLRTNHILQGGAGLTNEDALRLFISLEKHLRPGRCYLRTMLEIENYRVHRPARTMVYRFGYKNMKTIISVVTIVGALVGLLEAVKPEGVAGG</sequence>
<dbReference type="Gramene" id="TraesWEE_scaffold_126415_01G000300.1">
    <property type="protein sequence ID" value="TraesWEE_scaffold_126415_01G000300.1"/>
    <property type="gene ID" value="TraesWEE_scaffold_126415_01G000300"/>
</dbReference>
<gene>
    <name evidence="1" type="primary">LOC123039347</name>
</gene>
<reference evidence="1" key="1">
    <citation type="submission" date="2018-08" db="EMBL/GenBank/DDBJ databases">
        <authorList>
            <person name="Rossello M."/>
        </authorList>
    </citation>
    <scope>NUCLEOTIDE SEQUENCE [LARGE SCALE GENOMIC DNA]</scope>
    <source>
        <strain evidence="1">cv. Chinese Spring</strain>
    </source>
</reference>
<reference evidence="1" key="2">
    <citation type="submission" date="2018-10" db="UniProtKB">
        <authorList>
            <consortium name="EnsemblPlants"/>
        </authorList>
    </citation>
    <scope>IDENTIFICATION</scope>
</reference>
<dbReference type="EnsemblPlants" id="TraesCS2B02G438000.1">
    <property type="protein sequence ID" value="TraesCS2B02G438000.1.cds1"/>
    <property type="gene ID" value="TraesCS2B02G438000"/>
</dbReference>
<dbReference type="Gramene" id="TraesCAD_scaffold_063009_01G000300.1">
    <property type="protein sequence ID" value="TraesCAD_scaffold_063009_01G000300.1"/>
    <property type="gene ID" value="TraesCAD_scaffold_063009_01G000300"/>
</dbReference>
<evidence type="ECO:0000313" key="1">
    <source>
        <dbReference type="EnsemblPlants" id="TraesCS2B02G438000.1.cds1"/>
    </source>
</evidence>